<feature type="binding site" evidence="5">
    <location>
        <position position="185"/>
    </location>
    <ligand>
        <name>glyoxylate</name>
        <dbReference type="ChEBI" id="CHEBI:36655"/>
    </ligand>
</feature>
<dbReference type="Pfam" id="PF01070">
    <property type="entry name" value="FMN_dh"/>
    <property type="match status" value="1"/>
</dbReference>
<dbReference type="EMBL" id="KN822964">
    <property type="protein sequence ID" value="KIO31301.1"/>
    <property type="molecule type" value="Genomic_DNA"/>
</dbReference>
<dbReference type="PIRSF" id="PIRSF000138">
    <property type="entry name" value="Al-hdrx_acd_dh"/>
    <property type="match status" value="1"/>
</dbReference>
<evidence type="ECO:0000313" key="8">
    <source>
        <dbReference type="Proteomes" id="UP000054248"/>
    </source>
</evidence>
<dbReference type="Proteomes" id="UP000054248">
    <property type="component" value="Unassembled WGS sequence"/>
</dbReference>
<dbReference type="InterPro" id="IPR000262">
    <property type="entry name" value="FMN-dep_DH"/>
</dbReference>
<reference evidence="7 8" key="1">
    <citation type="submission" date="2014-04" db="EMBL/GenBank/DDBJ databases">
        <authorList>
            <consortium name="DOE Joint Genome Institute"/>
            <person name="Kuo A."/>
            <person name="Girlanda M."/>
            <person name="Perotto S."/>
            <person name="Kohler A."/>
            <person name="Nagy L.G."/>
            <person name="Floudas D."/>
            <person name="Copeland A."/>
            <person name="Barry K.W."/>
            <person name="Cichocki N."/>
            <person name="Veneault-Fourrey C."/>
            <person name="LaButti K."/>
            <person name="Lindquist E.A."/>
            <person name="Lipzen A."/>
            <person name="Lundell T."/>
            <person name="Morin E."/>
            <person name="Murat C."/>
            <person name="Sun H."/>
            <person name="Tunlid A."/>
            <person name="Henrissat B."/>
            <person name="Grigoriev I.V."/>
            <person name="Hibbett D.S."/>
            <person name="Martin F."/>
            <person name="Nordberg H.P."/>
            <person name="Cantor M.N."/>
            <person name="Hua S.X."/>
        </authorList>
    </citation>
    <scope>NUCLEOTIDE SEQUENCE [LARGE SCALE GENOMIC DNA]</scope>
    <source>
        <strain evidence="7 8">MUT 4182</strain>
    </source>
</reference>
<dbReference type="AlphaFoldDB" id="A0A0C3QRG1"/>
<evidence type="ECO:0000313" key="7">
    <source>
        <dbReference type="EMBL" id="KIO31301.1"/>
    </source>
</evidence>
<dbReference type="HOGENOM" id="CLU_020639_0_1_1"/>
<dbReference type="STRING" id="1051891.A0A0C3QRG1"/>
<evidence type="ECO:0000256" key="1">
    <source>
        <dbReference type="ARBA" id="ARBA00001917"/>
    </source>
</evidence>
<organism evidence="7 8">
    <name type="scientific">Tulasnella calospora MUT 4182</name>
    <dbReference type="NCBI Taxonomy" id="1051891"/>
    <lineage>
        <taxon>Eukaryota</taxon>
        <taxon>Fungi</taxon>
        <taxon>Dikarya</taxon>
        <taxon>Basidiomycota</taxon>
        <taxon>Agaricomycotina</taxon>
        <taxon>Agaricomycetes</taxon>
        <taxon>Cantharellales</taxon>
        <taxon>Tulasnellaceae</taxon>
        <taxon>Tulasnella</taxon>
    </lineage>
</organism>
<dbReference type="SUPFAM" id="SSF51395">
    <property type="entry name" value="FMN-linked oxidoreductases"/>
    <property type="match status" value="1"/>
</dbReference>
<feature type="binding site" evidence="5">
    <location>
        <position position="55"/>
    </location>
    <ligand>
        <name>glyoxylate</name>
        <dbReference type="ChEBI" id="CHEBI:36655"/>
    </ligand>
</feature>
<feature type="binding site" evidence="5">
    <location>
        <position position="317"/>
    </location>
    <ligand>
        <name>FMN</name>
        <dbReference type="ChEBI" id="CHEBI:58210"/>
    </ligand>
</feature>
<dbReference type="GO" id="GO:0016491">
    <property type="term" value="F:oxidoreductase activity"/>
    <property type="evidence" value="ECO:0007669"/>
    <property type="project" value="UniProtKB-KW"/>
</dbReference>
<keyword evidence="5" id="KW-0285">Flavoprotein</keyword>
<feature type="active site" description="Proton acceptor" evidence="4">
    <location>
        <position position="319"/>
    </location>
</feature>
<feature type="binding site" evidence="5">
    <location>
        <position position="183"/>
    </location>
    <ligand>
        <name>FMN</name>
        <dbReference type="ChEBI" id="CHEBI:58210"/>
    </ligand>
</feature>
<dbReference type="PROSITE" id="PS51349">
    <property type="entry name" value="FMN_HYDROXY_ACID_DH_2"/>
    <property type="match status" value="1"/>
</dbReference>
<feature type="binding site" evidence="5">
    <location>
        <position position="322"/>
    </location>
    <ligand>
        <name>glyoxylate</name>
        <dbReference type="ChEBI" id="CHEBI:36655"/>
    </ligand>
</feature>
<dbReference type="OrthoDB" id="25826at2759"/>
<evidence type="ECO:0000256" key="2">
    <source>
        <dbReference type="ARBA" id="ARBA00023002"/>
    </source>
</evidence>
<dbReference type="InterPro" id="IPR008259">
    <property type="entry name" value="FMN_hydac_DH_AS"/>
</dbReference>
<reference evidence="8" key="2">
    <citation type="submission" date="2015-01" db="EMBL/GenBank/DDBJ databases">
        <title>Evolutionary Origins and Diversification of the Mycorrhizal Mutualists.</title>
        <authorList>
            <consortium name="DOE Joint Genome Institute"/>
            <consortium name="Mycorrhizal Genomics Consortium"/>
            <person name="Kohler A."/>
            <person name="Kuo A."/>
            <person name="Nagy L.G."/>
            <person name="Floudas D."/>
            <person name="Copeland A."/>
            <person name="Barry K.W."/>
            <person name="Cichocki N."/>
            <person name="Veneault-Fourrey C."/>
            <person name="LaButti K."/>
            <person name="Lindquist E.A."/>
            <person name="Lipzen A."/>
            <person name="Lundell T."/>
            <person name="Morin E."/>
            <person name="Murat C."/>
            <person name="Riley R."/>
            <person name="Ohm R."/>
            <person name="Sun H."/>
            <person name="Tunlid A."/>
            <person name="Henrissat B."/>
            <person name="Grigoriev I.V."/>
            <person name="Hibbett D.S."/>
            <person name="Martin F."/>
        </authorList>
    </citation>
    <scope>NUCLEOTIDE SEQUENCE [LARGE SCALE GENOMIC DNA]</scope>
    <source>
        <strain evidence="8">MUT 4182</strain>
    </source>
</reference>
<feature type="binding site" evidence="5">
    <location>
        <begin position="108"/>
        <end position="110"/>
    </location>
    <ligand>
        <name>FMN</name>
        <dbReference type="ChEBI" id="CHEBI:58210"/>
    </ligand>
</feature>
<evidence type="ECO:0000259" key="6">
    <source>
        <dbReference type="PROSITE" id="PS51349"/>
    </source>
</evidence>
<comment type="cofactor">
    <cofactor evidence="1">
        <name>FMN</name>
        <dbReference type="ChEBI" id="CHEBI:58210"/>
    </cofactor>
</comment>
<feature type="binding site" evidence="5">
    <location>
        <position position="319"/>
    </location>
    <ligand>
        <name>glyoxylate</name>
        <dbReference type="ChEBI" id="CHEBI:36655"/>
    </ligand>
</feature>
<keyword evidence="2" id="KW-0560">Oxidoreductase</keyword>
<dbReference type="InterPro" id="IPR037396">
    <property type="entry name" value="FMN_HAD"/>
</dbReference>
<feature type="binding site" evidence="5">
    <location>
        <position position="211"/>
    </location>
    <ligand>
        <name>FMN</name>
        <dbReference type="ChEBI" id="CHEBI:58210"/>
    </ligand>
</feature>
<feature type="domain" description="FMN hydroxy acid dehydrogenase" evidence="6">
    <location>
        <begin position="29"/>
        <end position="424"/>
    </location>
</feature>
<evidence type="ECO:0000256" key="4">
    <source>
        <dbReference type="PIRSR" id="PIRSR000138-1"/>
    </source>
</evidence>
<feature type="binding site" evidence="5">
    <location>
        <position position="138"/>
    </location>
    <ligand>
        <name>FMN</name>
        <dbReference type="ChEBI" id="CHEBI:58210"/>
    </ligand>
</feature>
<dbReference type="GO" id="GO:0010181">
    <property type="term" value="F:FMN binding"/>
    <property type="evidence" value="ECO:0007669"/>
    <property type="project" value="InterPro"/>
</dbReference>
<proteinExistence type="inferred from homology"/>
<evidence type="ECO:0000256" key="5">
    <source>
        <dbReference type="PIRSR" id="PIRSR000138-2"/>
    </source>
</evidence>
<accession>A0A0C3QRG1</accession>
<gene>
    <name evidence="7" type="ORF">M407DRAFT_135775</name>
</gene>
<dbReference type="PANTHER" id="PTHR10578">
    <property type="entry name" value="S -2-HYDROXY-ACID OXIDASE-RELATED"/>
    <property type="match status" value="1"/>
</dbReference>
<dbReference type="InterPro" id="IPR013785">
    <property type="entry name" value="Aldolase_TIM"/>
</dbReference>
<keyword evidence="8" id="KW-1185">Reference proteome</keyword>
<sequence>MDPHNKCKSPSPAYSLYQREVFLAGAKGIAPPFSIEPTKLEISAKQKLTGAAFSYVAATAGAGWTERANREAFYHWRIIPRALTDTCCRDLTVCLFGHHIPAPIIFAPIGLNKVYQCCGGETIPAKIAGELGLPYVMSTAASCTIENVAAANDFGAAVKNESNSIWRGPSGTHGNPKAPRFFQLYMSHDDEVTLSLLNRAWASGYDVLMFTVDAWQTGWASEAIDNGSYPFYEGDGNDVGSSDSVFIKKYGDLKTDHTKWVDRHVYHGKAHIWEKVRWLVWQWRHITGGRPVVLKGILSAHDALKALEYGCDGIVVSNHGGRQIDGETASLDVLPEIVEAVKGRMTILFDSGIRTGADVFKAVALGADAVLVGRPWVYGMAHGGERGVRHVMKSLLADLDITMTLAGYKSLKLDVTASSLRWHPTGSAPAEAAPCCKL</sequence>
<name>A0A0C3QRG1_9AGAM</name>
<dbReference type="PROSITE" id="PS00557">
    <property type="entry name" value="FMN_HYDROXY_ACID_DH_1"/>
    <property type="match status" value="1"/>
</dbReference>
<evidence type="ECO:0000256" key="3">
    <source>
        <dbReference type="ARBA" id="ARBA00024042"/>
    </source>
</evidence>
<feature type="binding site" evidence="5">
    <location>
        <begin position="350"/>
        <end position="354"/>
    </location>
    <ligand>
        <name>FMN</name>
        <dbReference type="ChEBI" id="CHEBI:58210"/>
    </ligand>
</feature>
<dbReference type="PANTHER" id="PTHR10578:SF75">
    <property type="entry name" value="L-LACTATE DEHYDROGENASE (AFU_ORTHOLOGUE AFUA_4G07050)"/>
    <property type="match status" value="1"/>
</dbReference>
<feature type="binding site" evidence="5">
    <location>
        <position position="295"/>
    </location>
    <ligand>
        <name>FMN</name>
        <dbReference type="ChEBI" id="CHEBI:58210"/>
    </ligand>
</feature>
<feature type="binding site" evidence="5">
    <location>
        <begin position="373"/>
        <end position="374"/>
    </location>
    <ligand>
        <name>FMN</name>
        <dbReference type="ChEBI" id="CHEBI:58210"/>
    </ligand>
</feature>
<protein>
    <recommendedName>
        <fullName evidence="6">FMN hydroxy acid dehydrogenase domain-containing protein</fullName>
    </recommendedName>
</protein>
<dbReference type="InterPro" id="IPR012133">
    <property type="entry name" value="Alpha-hydoxy_acid_DH_FMN"/>
</dbReference>
<comment type="similarity">
    <text evidence="3">Belongs to the FMN-dependent alpha-hydroxy acid dehydrogenase family.</text>
</comment>
<dbReference type="Gene3D" id="3.20.20.70">
    <property type="entry name" value="Aldolase class I"/>
    <property type="match status" value="1"/>
</dbReference>
<keyword evidence="5" id="KW-0288">FMN</keyword>